<keyword evidence="8" id="KW-0460">Magnesium</keyword>
<name>A0A562V5R8_9BACT</name>
<dbReference type="GO" id="GO:0044716">
    <property type="term" value="F:8-oxo-GDP phosphatase activity"/>
    <property type="evidence" value="ECO:0007669"/>
    <property type="project" value="TreeGrafter"/>
</dbReference>
<dbReference type="Gene3D" id="3.90.79.10">
    <property type="entry name" value="Nucleoside Triphosphate Pyrophosphohydrolase"/>
    <property type="match status" value="1"/>
</dbReference>
<evidence type="ECO:0000256" key="16">
    <source>
        <dbReference type="ARBA" id="ARBA00042798"/>
    </source>
</evidence>
<keyword evidence="3" id="KW-0515">Mutator protein</keyword>
<dbReference type="InterPro" id="IPR015797">
    <property type="entry name" value="NUDIX_hydrolase-like_dom_sf"/>
</dbReference>
<evidence type="ECO:0000256" key="1">
    <source>
        <dbReference type="ARBA" id="ARBA00001946"/>
    </source>
</evidence>
<dbReference type="PROSITE" id="PS51462">
    <property type="entry name" value="NUDIX"/>
    <property type="match status" value="1"/>
</dbReference>
<dbReference type="EMBL" id="VLLN01000044">
    <property type="protein sequence ID" value="TWJ13274.1"/>
    <property type="molecule type" value="Genomic_DNA"/>
</dbReference>
<keyword evidence="20" id="KW-1185">Reference proteome</keyword>
<dbReference type="GO" id="GO:0044715">
    <property type="term" value="F:8-oxo-dGDP phosphatase activity"/>
    <property type="evidence" value="ECO:0007669"/>
    <property type="project" value="TreeGrafter"/>
</dbReference>
<proteinExistence type="inferred from homology"/>
<dbReference type="InterPro" id="IPR047127">
    <property type="entry name" value="MutT-like"/>
</dbReference>
<comment type="caution">
    <text evidence="19">The sequence shown here is derived from an EMBL/GenBank/DDBJ whole genome shotgun (WGS) entry which is preliminary data.</text>
</comment>
<comment type="catalytic activity">
    <reaction evidence="11">
        <text>8-oxo-GTP + H2O = 8-oxo-GMP + diphosphate + H(+)</text>
        <dbReference type="Rhea" id="RHEA:67616"/>
        <dbReference type="ChEBI" id="CHEBI:15377"/>
        <dbReference type="ChEBI" id="CHEBI:15378"/>
        <dbReference type="ChEBI" id="CHEBI:33019"/>
        <dbReference type="ChEBI" id="CHEBI:143553"/>
        <dbReference type="ChEBI" id="CHEBI:145694"/>
    </reaction>
</comment>
<evidence type="ECO:0000256" key="15">
    <source>
        <dbReference type="ARBA" id="ARBA00041979"/>
    </source>
</evidence>
<protein>
    <recommendedName>
        <fullName evidence="13">8-oxo-dGTP diphosphatase</fullName>
        <ecNumber evidence="12">3.6.1.55</ecNumber>
    </recommendedName>
    <alternativeName>
        <fullName evidence="16">7,8-dihydro-8-oxoguanine-triphosphatase</fullName>
    </alternativeName>
    <alternativeName>
        <fullName evidence="15">Mutator protein MutT</fullName>
    </alternativeName>
    <alternativeName>
        <fullName evidence="14">dGTP pyrophosphohydrolase</fullName>
    </alternativeName>
</protein>
<reference evidence="19 20" key="1">
    <citation type="submission" date="2019-07" db="EMBL/GenBank/DDBJ databases">
        <title>Genomic Encyclopedia of Archaeal and Bacterial Type Strains, Phase II (KMG-II): from individual species to whole genera.</title>
        <authorList>
            <person name="Goeker M."/>
        </authorList>
    </citation>
    <scope>NUCLEOTIDE SEQUENCE [LARGE SCALE GENOMIC DNA]</scope>
    <source>
        <strain evidence="19 20">ATCC BAA-1139</strain>
    </source>
</reference>
<keyword evidence="5" id="KW-0479">Metal-binding</keyword>
<evidence type="ECO:0000256" key="7">
    <source>
        <dbReference type="ARBA" id="ARBA00022801"/>
    </source>
</evidence>
<comment type="catalytic activity">
    <reaction evidence="10">
        <text>8-oxo-dGTP + H2O = 8-oxo-dGMP + diphosphate + H(+)</text>
        <dbReference type="Rhea" id="RHEA:31575"/>
        <dbReference type="ChEBI" id="CHEBI:15377"/>
        <dbReference type="ChEBI" id="CHEBI:15378"/>
        <dbReference type="ChEBI" id="CHEBI:33019"/>
        <dbReference type="ChEBI" id="CHEBI:63224"/>
        <dbReference type="ChEBI" id="CHEBI:77896"/>
        <dbReference type="EC" id="3.6.1.55"/>
    </reaction>
</comment>
<evidence type="ECO:0000256" key="6">
    <source>
        <dbReference type="ARBA" id="ARBA00022763"/>
    </source>
</evidence>
<dbReference type="SUPFAM" id="SSF55811">
    <property type="entry name" value="Nudix"/>
    <property type="match status" value="1"/>
</dbReference>
<dbReference type="PRINTS" id="PR00502">
    <property type="entry name" value="NUDIXFAMILY"/>
</dbReference>
<dbReference type="GO" id="GO:0006281">
    <property type="term" value="P:DNA repair"/>
    <property type="evidence" value="ECO:0007669"/>
    <property type="project" value="UniProtKB-KW"/>
</dbReference>
<evidence type="ECO:0000256" key="11">
    <source>
        <dbReference type="ARBA" id="ARBA00036904"/>
    </source>
</evidence>
<dbReference type="CDD" id="cd03425">
    <property type="entry name" value="NUDIX_MutT_NudA_like"/>
    <property type="match status" value="1"/>
</dbReference>
<keyword evidence="6" id="KW-0227">DNA damage</keyword>
<feature type="domain" description="Nudix hydrolase" evidence="18">
    <location>
        <begin position="1"/>
        <end position="125"/>
    </location>
</feature>
<dbReference type="EC" id="3.6.1.55" evidence="12"/>
<evidence type="ECO:0000256" key="12">
    <source>
        <dbReference type="ARBA" id="ARBA00038905"/>
    </source>
</evidence>
<comment type="cofactor">
    <cofactor evidence="1">
        <name>Mg(2+)</name>
        <dbReference type="ChEBI" id="CHEBI:18420"/>
    </cofactor>
</comment>
<dbReference type="AlphaFoldDB" id="A0A562V5R8"/>
<evidence type="ECO:0000256" key="13">
    <source>
        <dbReference type="ARBA" id="ARBA00040794"/>
    </source>
</evidence>
<evidence type="ECO:0000256" key="14">
    <source>
        <dbReference type="ARBA" id="ARBA00041592"/>
    </source>
</evidence>
<dbReference type="GO" id="GO:0035539">
    <property type="term" value="F:8-oxo-7,8-dihydrodeoxyguanosine triphosphate pyrophosphatase activity"/>
    <property type="evidence" value="ECO:0007669"/>
    <property type="project" value="UniProtKB-EC"/>
</dbReference>
<evidence type="ECO:0000313" key="19">
    <source>
        <dbReference type="EMBL" id="TWJ13274.1"/>
    </source>
</evidence>
<dbReference type="GO" id="GO:0046872">
    <property type="term" value="F:metal ion binding"/>
    <property type="evidence" value="ECO:0007669"/>
    <property type="project" value="UniProtKB-KW"/>
</dbReference>
<evidence type="ECO:0000256" key="10">
    <source>
        <dbReference type="ARBA" id="ARBA00035861"/>
    </source>
</evidence>
<dbReference type="Proteomes" id="UP000319449">
    <property type="component" value="Unassembled WGS sequence"/>
</dbReference>
<evidence type="ECO:0000256" key="2">
    <source>
        <dbReference type="ARBA" id="ARBA00005582"/>
    </source>
</evidence>
<dbReference type="InterPro" id="IPR020476">
    <property type="entry name" value="Nudix_hydrolase"/>
</dbReference>
<dbReference type="InterPro" id="IPR000086">
    <property type="entry name" value="NUDIX_hydrolase_dom"/>
</dbReference>
<evidence type="ECO:0000259" key="18">
    <source>
        <dbReference type="PROSITE" id="PS51462"/>
    </source>
</evidence>
<dbReference type="GO" id="GO:0006260">
    <property type="term" value="P:DNA replication"/>
    <property type="evidence" value="ECO:0007669"/>
    <property type="project" value="UniProtKB-KW"/>
</dbReference>
<evidence type="ECO:0000256" key="5">
    <source>
        <dbReference type="ARBA" id="ARBA00022723"/>
    </source>
</evidence>
<evidence type="ECO:0000256" key="3">
    <source>
        <dbReference type="ARBA" id="ARBA00022457"/>
    </source>
</evidence>
<keyword evidence="7 17" id="KW-0378">Hydrolase</keyword>
<dbReference type="Pfam" id="PF00293">
    <property type="entry name" value="NUDIX"/>
    <property type="match status" value="1"/>
</dbReference>
<dbReference type="PANTHER" id="PTHR47707">
    <property type="entry name" value="8-OXO-DGTP DIPHOSPHATASE"/>
    <property type="match status" value="1"/>
</dbReference>
<dbReference type="PROSITE" id="PS00893">
    <property type="entry name" value="NUDIX_BOX"/>
    <property type="match status" value="1"/>
</dbReference>
<comment type="similarity">
    <text evidence="2 17">Belongs to the Nudix hydrolase family.</text>
</comment>
<keyword evidence="4" id="KW-0235">DNA replication</keyword>
<evidence type="ECO:0000256" key="9">
    <source>
        <dbReference type="ARBA" id="ARBA00023204"/>
    </source>
</evidence>
<evidence type="ECO:0000256" key="17">
    <source>
        <dbReference type="RuleBase" id="RU003476"/>
    </source>
</evidence>
<accession>A0A562V5R8</accession>
<keyword evidence="9" id="KW-0234">DNA repair</keyword>
<sequence>MLLVTAALLLHNNMVLLTKRRDDAPYPGYWEFPGGKVEADEDPMRCVERELMEELGITVRADGIYDVLFHRYPERTVLVLVYRCAWLDGDIQDLQVAAHRWVEPSALATYRLLPADVPLVQRLAREFDDADTAGL</sequence>
<dbReference type="PANTHER" id="PTHR47707:SF1">
    <property type="entry name" value="NUDIX HYDROLASE FAMILY PROTEIN"/>
    <property type="match status" value="1"/>
</dbReference>
<dbReference type="GO" id="GO:0008413">
    <property type="term" value="F:8-oxo-7,8-dihydroguanosine triphosphate pyrophosphatase activity"/>
    <property type="evidence" value="ECO:0007669"/>
    <property type="project" value="TreeGrafter"/>
</dbReference>
<evidence type="ECO:0000313" key="20">
    <source>
        <dbReference type="Proteomes" id="UP000319449"/>
    </source>
</evidence>
<dbReference type="InterPro" id="IPR020084">
    <property type="entry name" value="NUDIX_hydrolase_CS"/>
</dbReference>
<organism evidence="19 20">
    <name type="scientific">Geobacter argillaceus</name>
    <dbReference type="NCBI Taxonomy" id="345631"/>
    <lineage>
        <taxon>Bacteria</taxon>
        <taxon>Pseudomonadati</taxon>
        <taxon>Thermodesulfobacteriota</taxon>
        <taxon>Desulfuromonadia</taxon>
        <taxon>Geobacterales</taxon>
        <taxon>Geobacteraceae</taxon>
        <taxon>Geobacter</taxon>
    </lineage>
</organism>
<evidence type="ECO:0000256" key="4">
    <source>
        <dbReference type="ARBA" id="ARBA00022705"/>
    </source>
</evidence>
<dbReference type="RefSeq" id="WP_281287753.1">
    <property type="nucleotide sequence ID" value="NZ_VLLN01000044.1"/>
</dbReference>
<gene>
    <name evidence="19" type="ORF">JN12_03940</name>
</gene>
<evidence type="ECO:0000256" key="8">
    <source>
        <dbReference type="ARBA" id="ARBA00022842"/>
    </source>
</evidence>